<dbReference type="SMART" id="SM00063">
    <property type="entry name" value="FRI"/>
    <property type="match status" value="1"/>
</dbReference>
<keyword evidence="1" id="KW-0217">Developmental protein</keyword>
<dbReference type="GO" id="GO:0017147">
    <property type="term" value="F:Wnt-protein binding"/>
    <property type="evidence" value="ECO:0007669"/>
    <property type="project" value="TreeGrafter"/>
</dbReference>
<dbReference type="GO" id="GO:0042813">
    <property type="term" value="F:Wnt receptor activity"/>
    <property type="evidence" value="ECO:0007669"/>
    <property type="project" value="TreeGrafter"/>
</dbReference>
<dbReference type="STRING" id="43700.ENSMALP00000032861"/>
<dbReference type="GO" id="GO:0035567">
    <property type="term" value="P:non-canonical Wnt signaling pathway"/>
    <property type="evidence" value="ECO:0007669"/>
    <property type="project" value="TreeGrafter"/>
</dbReference>
<evidence type="ECO:0000256" key="3">
    <source>
        <dbReference type="PROSITE-ProRule" id="PRU00090"/>
    </source>
</evidence>
<dbReference type="AlphaFoldDB" id="A0A3Q3KRJ9"/>
<evidence type="ECO:0000256" key="1">
    <source>
        <dbReference type="ARBA" id="ARBA00022473"/>
    </source>
</evidence>
<evidence type="ECO:0000313" key="5">
    <source>
        <dbReference type="Ensembl" id="ENSMALP00000032861.1"/>
    </source>
</evidence>
<keyword evidence="6" id="KW-1185">Reference proteome</keyword>
<dbReference type="SUPFAM" id="SSF63501">
    <property type="entry name" value="Frizzled cysteine-rich domain"/>
    <property type="match status" value="1"/>
</dbReference>
<reference evidence="5" key="1">
    <citation type="submission" date="2025-08" db="UniProtKB">
        <authorList>
            <consortium name="Ensembl"/>
        </authorList>
    </citation>
    <scope>IDENTIFICATION</scope>
</reference>
<feature type="disulfide bond" evidence="3">
    <location>
        <begin position="46"/>
        <end position="92"/>
    </location>
</feature>
<comment type="caution">
    <text evidence="3">Lacks conserved residue(s) required for the propagation of feature annotation.</text>
</comment>
<feature type="disulfide bond" evidence="3">
    <location>
        <begin position="83"/>
        <end position="121"/>
    </location>
</feature>
<evidence type="ECO:0000259" key="4">
    <source>
        <dbReference type="PROSITE" id="PS50038"/>
    </source>
</evidence>
<dbReference type="PANTHER" id="PTHR11309:SF47">
    <property type="entry name" value="FRIZZLED"/>
    <property type="match status" value="1"/>
</dbReference>
<accession>A0A3Q3KRJ9</accession>
<dbReference type="Proteomes" id="UP000261600">
    <property type="component" value="Unplaced"/>
</dbReference>
<dbReference type="InterPro" id="IPR036790">
    <property type="entry name" value="Frizzled_dom_sf"/>
</dbReference>
<name>A0A3Q3KRJ9_MONAL</name>
<sequence length="182" mass="20668">CYRYIQLLQTTADSQVPAESHTEAAKLALVVESPQCLLLDTALPFCSFMVGERFVLPNYLSQSSVEEVQALLNEWAWLLRSHCHHSLEWFFCLLLVPKCGSQGPLPVLPCRSFCEVLRDSCWMLLDEGRLPVECHTLPDEEDDGYRCLSVIIIHRHTHTLHSVHWVSGSLPNQLMCISSIGY</sequence>
<evidence type="ECO:0000313" key="6">
    <source>
        <dbReference type="Proteomes" id="UP000261600"/>
    </source>
</evidence>
<dbReference type="PROSITE" id="PS50038">
    <property type="entry name" value="FZ"/>
    <property type="match status" value="1"/>
</dbReference>
<dbReference type="Gene3D" id="1.10.2000.10">
    <property type="entry name" value="Frizzled cysteine-rich domain"/>
    <property type="match status" value="1"/>
</dbReference>
<dbReference type="GO" id="GO:0005886">
    <property type="term" value="C:plasma membrane"/>
    <property type="evidence" value="ECO:0007669"/>
    <property type="project" value="TreeGrafter"/>
</dbReference>
<dbReference type="GO" id="GO:0060070">
    <property type="term" value="P:canonical Wnt signaling pathway"/>
    <property type="evidence" value="ECO:0007669"/>
    <property type="project" value="TreeGrafter"/>
</dbReference>
<dbReference type="Ensembl" id="ENSMALT00000033422.1">
    <property type="protein sequence ID" value="ENSMALP00000032861.1"/>
    <property type="gene ID" value="ENSMALG00000022600.1"/>
</dbReference>
<organism evidence="5 6">
    <name type="scientific">Monopterus albus</name>
    <name type="common">Swamp eel</name>
    <dbReference type="NCBI Taxonomy" id="43700"/>
    <lineage>
        <taxon>Eukaryota</taxon>
        <taxon>Metazoa</taxon>
        <taxon>Chordata</taxon>
        <taxon>Craniata</taxon>
        <taxon>Vertebrata</taxon>
        <taxon>Euteleostomi</taxon>
        <taxon>Actinopterygii</taxon>
        <taxon>Neopterygii</taxon>
        <taxon>Teleostei</taxon>
        <taxon>Neoteleostei</taxon>
        <taxon>Acanthomorphata</taxon>
        <taxon>Anabantaria</taxon>
        <taxon>Synbranchiformes</taxon>
        <taxon>Synbranchidae</taxon>
        <taxon>Monopterus</taxon>
    </lineage>
</organism>
<dbReference type="InterPro" id="IPR020067">
    <property type="entry name" value="Frizzled_dom"/>
</dbReference>
<keyword evidence="2 3" id="KW-1015">Disulfide bond</keyword>
<dbReference type="FunFam" id="1.10.2000.10:FF:000017">
    <property type="entry name" value="Alpha 1 type XVIII collagen"/>
    <property type="match status" value="1"/>
</dbReference>
<dbReference type="PANTHER" id="PTHR11309">
    <property type="entry name" value="FRIZZLED"/>
    <property type="match status" value="1"/>
</dbReference>
<protein>
    <recommendedName>
        <fullName evidence="4">FZ domain-containing protein</fullName>
    </recommendedName>
</protein>
<evidence type="ECO:0000256" key="2">
    <source>
        <dbReference type="ARBA" id="ARBA00023157"/>
    </source>
</evidence>
<feature type="domain" description="FZ" evidence="4">
    <location>
        <begin position="31"/>
        <end position="150"/>
    </location>
</feature>
<dbReference type="Pfam" id="PF01392">
    <property type="entry name" value="Fz"/>
    <property type="match status" value="1"/>
</dbReference>
<proteinExistence type="predicted"/>
<dbReference type="InterPro" id="IPR015526">
    <property type="entry name" value="Frizzled/SFRP"/>
</dbReference>
<reference evidence="5" key="2">
    <citation type="submission" date="2025-09" db="UniProtKB">
        <authorList>
            <consortium name="Ensembl"/>
        </authorList>
    </citation>
    <scope>IDENTIFICATION</scope>
</reference>